<gene>
    <name evidence="1" type="ORF">PSAG_02160</name>
</gene>
<dbReference type="EMBL" id="ACDS02000128">
    <property type="protein sequence ID" value="EFD82124.1"/>
    <property type="molecule type" value="Genomic_DNA"/>
</dbReference>
<protein>
    <submittedName>
        <fullName evidence="1">DegT/DnrJ/EryC1/StrS aminotransferase</fullName>
    </submittedName>
</protein>
<evidence type="ECO:0000313" key="2">
    <source>
        <dbReference type="Proteomes" id="UP000004650"/>
    </source>
</evidence>
<organism evidence="1 2">
    <name type="scientific">Fusobacterium animalis D11</name>
    <dbReference type="NCBI Taxonomy" id="556264"/>
    <lineage>
        <taxon>Bacteria</taxon>
        <taxon>Fusobacteriati</taxon>
        <taxon>Fusobacteriota</taxon>
        <taxon>Fusobacteriia</taxon>
        <taxon>Fusobacteriales</taxon>
        <taxon>Fusobacteriaceae</taxon>
        <taxon>Fusobacterium</taxon>
    </lineage>
</organism>
<keyword evidence="1" id="KW-0808">Transferase</keyword>
<comment type="caution">
    <text evidence="1">The sequence shown here is derived from an EMBL/GenBank/DDBJ whole genome shotgun (WGS) entry which is preliminary data.</text>
</comment>
<dbReference type="Proteomes" id="UP000004650">
    <property type="component" value="Unassembled WGS sequence"/>
</dbReference>
<accession>D6BIX7</accession>
<reference evidence="1 2" key="2">
    <citation type="submission" date="2013-10" db="EMBL/GenBank/DDBJ databases">
        <title>The Genome Sequence of Fusobacterium nucleatum subsp. animalis D11.</title>
        <authorList>
            <consortium name="The Broad Institute Genomics Platform"/>
            <person name="Earl A."/>
            <person name="Ward D."/>
            <person name="Feldgarden M."/>
            <person name="Gevers D."/>
            <person name="Kostic A."/>
            <person name="Garrett W."/>
            <person name="Young S.K."/>
            <person name="Zeng Q."/>
            <person name="Gargeya S."/>
            <person name="Fitzgerald M."/>
            <person name="Abouelleil A."/>
            <person name="Alvarado L."/>
            <person name="Berlin A.M."/>
            <person name="Chapman S.B."/>
            <person name="Gainer-Dewar J."/>
            <person name="Goldberg J."/>
            <person name="Gnerre S."/>
            <person name="Griggs A."/>
            <person name="Gujja S."/>
            <person name="Hansen M."/>
            <person name="Howarth C."/>
            <person name="Imamovic A."/>
            <person name="Ireland A."/>
            <person name="Larimer J."/>
            <person name="McCowan C."/>
            <person name="Murphy C."/>
            <person name="Pearson M."/>
            <person name="Poon T.W."/>
            <person name="Priest M."/>
            <person name="Roberts A."/>
            <person name="Saif S."/>
            <person name="Shea T."/>
            <person name="Sykes S."/>
            <person name="Wortman J."/>
            <person name="Nusbaum C."/>
            <person name="Birren B."/>
        </authorList>
    </citation>
    <scope>NUCLEOTIDE SEQUENCE [LARGE SCALE GENOMIC DNA]</scope>
    <source>
        <strain evidence="1 2">D11</strain>
    </source>
</reference>
<reference evidence="2" key="1">
    <citation type="submission" date="2009-02" db="EMBL/GenBank/DDBJ databases">
        <title>The Genome Sequence of Shigella sp. D9.</title>
        <authorList>
            <consortium name="The Broad Institute Genome Sequencing Platform"/>
            <person name="Ward D."/>
            <person name="Young S.K."/>
            <person name="Kodira C.D."/>
            <person name="Zeng Q."/>
            <person name="Koehrsen M."/>
            <person name="Alvarado L."/>
            <person name="Berlin A."/>
            <person name="Borenstein D."/>
            <person name="Chen Z."/>
            <person name="Engels R."/>
            <person name="Freedman E."/>
            <person name="Gellesch M."/>
            <person name="Goldberg J."/>
            <person name="Griggs A."/>
            <person name="Gujja S."/>
            <person name="Heiman D."/>
            <person name="Hepburn T."/>
            <person name="Howarth C."/>
            <person name="Jen D."/>
            <person name="Larson L."/>
            <person name="Lewis B."/>
            <person name="Mehta T."/>
            <person name="Park D."/>
            <person name="Pearson M."/>
            <person name="Roberts A."/>
            <person name="Saif S."/>
            <person name="Shea T."/>
            <person name="Shenoy N."/>
            <person name="Sisk P."/>
            <person name="Stolte C."/>
            <person name="Sykes S."/>
            <person name="Walk T."/>
            <person name="White J."/>
            <person name="Yandava C."/>
            <person name="Allen-Vercoe E."/>
            <person name="Strauss J."/>
            <person name="Sibley C."/>
            <person name="White A."/>
            <person name="Ambrose C."/>
            <person name="Lander E."/>
            <person name="Nusbaum C."/>
            <person name="Galagan J."/>
            <person name="Birren B."/>
        </authorList>
    </citation>
    <scope>NUCLEOTIDE SEQUENCE [LARGE SCALE GENOMIC DNA]</scope>
    <source>
        <strain evidence="2">D11</strain>
    </source>
</reference>
<evidence type="ECO:0000313" key="1">
    <source>
        <dbReference type="EMBL" id="EFD82124.1"/>
    </source>
</evidence>
<dbReference type="AlphaFoldDB" id="D6BIX7"/>
<dbReference type="HOGENOM" id="CLU_2824901_0_0_0"/>
<dbReference type="GO" id="GO:0008483">
    <property type="term" value="F:transaminase activity"/>
    <property type="evidence" value="ECO:0007669"/>
    <property type="project" value="UniProtKB-KW"/>
</dbReference>
<name>D6BIX7_9FUSO</name>
<proteinExistence type="predicted"/>
<sequence length="66" mass="7765">MGTEYNKLEKELLKFLDISNITFFINAYLALEYIIKTINLLGKIITIPFVFDSTCYCEKWDNTSFL</sequence>
<keyword evidence="1" id="KW-0032">Aminotransferase</keyword>